<dbReference type="AlphaFoldDB" id="A6GHE2"/>
<gene>
    <name evidence="1" type="ORF">PPSIR1_40824</name>
</gene>
<evidence type="ECO:0000313" key="2">
    <source>
        <dbReference type="Proteomes" id="UP000005801"/>
    </source>
</evidence>
<dbReference type="Proteomes" id="UP000005801">
    <property type="component" value="Unassembled WGS sequence"/>
</dbReference>
<accession>A6GHE2</accession>
<comment type="caution">
    <text evidence="1">The sequence shown here is derived from an EMBL/GenBank/DDBJ whole genome shotgun (WGS) entry which is preliminary data.</text>
</comment>
<sequence length="104" mass="11397">MLEGSWHMDQEASGAVEGVDVYVPSSVDLGPARFRAAMSFGPGSQCTLRRLAPTDAHYFIEGTFTREGGRVAMTLSEKDGSTVEFDFDVLSLKPDRLELRPLSK</sequence>
<evidence type="ECO:0000313" key="1">
    <source>
        <dbReference type="EMBL" id="EDM74706.1"/>
    </source>
</evidence>
<evidence type="ECO:0008006" key="3">
    <source>
        <dbReference type="Google" id="ProtNLM"/>
    </source>
</evidence>
<proteinExistence type="predicted"/>
<organism evidence="1 2">
    <name type="scientific">Plesiocystis pacifica SIR-1</name>
    <dbReference type="NCBI Taxonomy" id="391625"/>
    <lineage>
        <taxon>Bacteria</taxon>
        <taxon>Pseudomonadati</taxon>
        <taxon>Myxococcota</taxon>
        <taxon>Polyangia</taxon>
        <taxon>Nannocystales</taxon>
        <taxon>Nannocystaceae</taxon>
        <taxon>Plesiocystis</taxon>
    </lineage>
</organism>
<keyword evidence="2" id="KW-1185">Reference proteome</keyword>
<dbReference type="EMBL" id="ABCS01000118">
    <property type="protein sequence ID" value="EDM74706.1"/>
    <property type="molecule type" value="Genomic_DNA"/>
</dbReference>
<reference evidence="1 2" key="1">
    <citation type="submission" date="2007-06" db="EMBL/GenBank/DDBJ databases">
        <authorList>
            <person name="Shimkets L."/>
            <person name="Ferriera S."/>
            <person name="Johnson J."/>
            <person name="Kravitz S."/>
            <person name="Beeson K."/>
            <person name="Sutton G."/>
            <person name="Rogers Y.-H."/>
            <person name="Friedman R."/>
            <person name="Frazier M."/>
            <person name="Venter J.C."/>
        </authorList>
    </citation>
    <scope>NUCLEOTIDE SEQUENCE [LARGE SCALE GENOMIC DNA]</scope>
    <source>
        <strain evidence="1 2">SIR-1</strain>
    </source>
</reference>
<name>A6GHE2_9BACT</name>
<protein>
    <recommendedName>
        <fullName evidence="3">Lipocalin-like domain-containing protein</fullName>
    </recommendedName>
</protein>